<dbReference type="GO" id="GO:0006310">
    <property type="term" value="P:DNA recombination"/>
    <property type="evidence" value="ECO:0007669"/>
    <property type="project" value="UniProtKB-UniRule"/>
</dbReference>
<dbReference type="HAMAP" id="MF_00017">
    <property type="entry name" value="RecR"/>
    <property type="match status" value="1"/>
</dbReference>
<dbReference type="Pfam" id="PF21175">
    <property type="entry name" value="RecR_C"/>
    <property type="match status" value="1"/>
</dbReference>
<dbReference type="InterPro" id="IPR006171">
    <property type="entry name" value="TOPRIM_dom"/>
</dbReference>
<dbReference type="PANTHER" id="PTHR30446">
    <property type="entry name" value="RECOMBINATION PROTEIN RECR"/>
    <property type="match status" value="1"/>
</dbReference>
<dbReference type="Gene3D" id="3.40.1360.10">
    <property type="match status" value="1"/>
</dbReference>
<dbReference type="PROSITE" id="PS01300">
    <property type="entry name" value="RECR"/>
    <property type="match status" value="1"/>
</dbReference>
<dbReference type="NCBIfam" id="TIGR00615">
    <property type="entry name" value="recR"/>
    <property type="match status" value="1"/>
</dbReference>
<sequence length="198" mass="21271">MTPAFERLQKQLKQLPGLGYRSAERIALHLLVEKPAALEALVASLHEAAGSVRRCARCGNLAEGELCGICADERRDHGVVCVVEHVPDLVAIERSSAYRGVYHVLHGKLSPIHGVGPEQLNVASLAERLADGSLREMILALSNDVEGEATCHYLTERLAAGKPLQITRIGFGIPSGGGVLYADSVTLKSALDARRSYQ</sequence>
<evidence type="ECO:0000313" key="9">
    <source>
        <dbReference type="EMBL" id="QYM80508.1"/>
    </source>
</evidence>
<evidence type="ECO:0000256" key="5">
    <source>
        <dbReference type="ARBA" id="ARBA00023172"/>
    </source>
</evidence>
<proteinExistence type="inferred from homology"/>
<keyword evidence="4 7" id="KW-0862">Zinc</keyword>
<dbReference type="GO" id="GO:0003677">
    <property type="term" value="F:DNA binding"/>
    <property type="evidence" value="ECO:0007669"/>
    <property type="project" value="UniProtKB-UniRule"/>
</dbReference>
<dbReference type="Pfam" id="PF13662">
    <property type="entry name" value="Toprim_4"/>
    <property type="match status" value="1"/>
</dbReference>
<evidence type="ECO:0000256" key="7">
    <source>
        <dbReference type="HAMAP-Rule" id="MF_00017"/>
    </source>
</evidence>
<protein>
    <recommendedName>
        <fullName evidence="7">Recombination protein RecR</fullName>
    </recommendedName>
</protein>
<accession>A0A8F9TZB2</accession>
<dbReference type="SUPFAM" id="SSF111304">
    <property type="entry name" value="Recombination protein RecR"/>
    <property type="match status" value="1"/>
</dbReference>
<dbReference type="GO" id="GO:0008270">
    <property type="term" value="F:zinc ion binding"/>
    <property type="evidence" value="ECO:0007669"/>
    <property type="project" value="UniProtKB-KW"/>
</dbReference>
<evidence type="ECO:0000256" key="3">
    <source>
        <dbReference type="ARBA" id="ARBA00022771"/>
    </source>
</evidence>
<dbReference type="Proteomes" id="UP000825051">
    <property type="component" value="Chromosome"/>
</dbReference>
<dbReference type="InterPro" id="IPR023627">
    <property type="entry name" value="Rcmb_RecR"/>
</dbReference>
<feature type="zinc finger region" description="C4-type" evidence="7">
    <location>
        <begin position="55"/>
        <end position="70"/>
    </location>
</feature>
<dbReference type="CDD" id="cd01025">
    <property type="entry name" value="TOPRIM_recR"/>
    <property type="match status" value="1"/>
</dbReference>
<dbReference type="KEGG" id="ole:K0B96_07840"/>
<evidence type="ECO:0000256" key="2">
    <source>
        <dbReference type="ARBA" id="ARBA00022763"/>
    </source>
</evidence>
<comment type="function">
    <text evidence="7">May play a role in DNA repair. It seems to be involved in an RecBC-independent recombinational process of DNA repair. It may act with RecF and RecO.</text>
</comment>
<evidence type="ECO:0000256" key="6">
    <source>
        <dbReference type="ARBA" id="ARBA00023204"/>
    </source>
</evidence>
<evidence type="ECO:0000313" key="10">
    <source>
        <dbReference type="Proteomes" id="UP000825051"/>
    </source>
</evidence>
<dbReference type="RefSeq" id="WP_220165795.1">
    <property type="nucleotide sequence ID" value="NZ_CP080507.1"/>
</dbReference>
<reference evidence="9" key="1">
    <citation type="submission" date="2021-08" db="EMBL/GenBank/DDBJ databases">
        <title>Genome of a novel bacterium of the phylum Verrucomicrobia, Oleiharenicola sp. KSB-15.</title>
        <authorList>
            <person name="Chung J.-H."/>
            <person name="Ahn J.-H."/>
            <person name="Yoon Y."/>
            <person name="Kim D.-Y."/>
            <person name="An S.-H."/>
            <person name="Park I."/>
            <person name="Yeon J."/>
        </authorList>
    </citation>
    <scope>NUCLEOTIDE SEQUENCE</scope>
    <source>
        <strain evidence="9">KSB-15</strain>
    </source>
</reference>
<dbReference type="Pfam" id="PF21176">
    <property type="entry name" value="RecR_HhH"/>
    <property type="match status" value="1"/>
</dbReference>
<keyword evidence="1 7" id="KW-0479">Metal-binding</keyword>
<dbReference type="GO" id="GO:0006281">
    <property type="term" value="P:DNA repair"/>
    <property type="evidence" value="ECO:0007669"/>
    <property type="project" value="UniProtKB-UniRule"/>
</dbReference>
<dbReference type="SMART" id="SM00493">
    <property type="entry name" value="TOPRIM"/>
    <property type="match status" value="1"/>
</dbReference>
<evidence type="ECO:0000256" key="1">
    <source>
        <dbReference type="ARBA" id="ARBA00022723"/>
    </source>
</evidence>
<keyword evidence="10" id="KW-1185">Reference proteome</keyword>
<dbReference type="AlphaFoldDB" id="A0A8F9TZB2"/>
<evidence type="ECO:0000256" key="4">
    <source>
        <dbReference type="ARBA" id="ARBA00022833"/>
    </source>
</evidence>
<dbReference type="Pfam" id="PF02132">
    <property type="entry name" value="RecR_ZnF"/>
    <property type="match status" value="1"/>
</dbReference>
<keyword evidence="6 7" id="KW-0234">DNA repair</keyword>
<name>A0A8F9TZB2_9BACT</name>
<dbReference type="EMBL" id="CP080507">
    <property type="protein sequence ID" value="QYM80508.1"/>
    <property type="molecule type" value="Genomic_DNA"/>
</dbReference>
<dbReference type="InterPro" id="IPR034137">
    <property type="entry name" value="TOPRIM_RecR"/>
</dbReference>
<dbReference type="PANTHER" id="PTHR30446:SF0">
    <property type="entry name" value="RECOMBINATION PROTEIN RECR"/>
    <property type="match status" value="1"/>
</dbReference>
<dbReference type="InterPro" id="IPR015967">
    <property type="entry name" value="Rcmb_RecR_Znf"/>
</dbReference>
<gene>
    <name evidence="7 9" type="primary">recR</name>
    <name evidence="9" type="ORF">K0B96_07840</name>
</gene>
<organism evidence="9 10">
    <name type="scientific">Horticoccus luteus</name>
    <dbReference type="NCBI Taxonomy" id="2862869"/>
    <lineage>
        <taxon>Bacteria</taxon>
        <taxon>Pseudomonadati</taxon>
        <taxon>Verrucomicrobiota</taxon>
        <taxon>Opitutia</taxon>
        <taxon>Opitutales</taxon>
        <taxon>Opitutaceae</taxon>
        <taxon>Horticoccus</taxon>
    </lineage>
</organism>
<dbReference type="InterPro" id="IPR000093">
    <property type="entry name" value="DNA_Rcmb_RecR"/>
</dbReference>
<feature type="domain" description="Toprim" evidence="8">
    <location>
        <begin position="78"/>
        <end position="174"/>
    </location>
</feature>
<keyword evidence="2 7" id="KW-0227">DNA damage</keyword>
<keyword evidence="3 7" id="KW-0863">Zinc-finger</keyword>
<dbReference type="Gene3D" id="1.10.8.420">
    <property type="entry name" value="RecR Domain 1"/>
    <property type="match status" value="1"/>
</dbReference>
<dbReference type="PROSITE" id="PS50880">
    <property type="entry name" value="TOPRIM"/>
    <property type="match status" value="1"/>
</dbReference>
<keyword evidence="5 7" id="KW-0233">DNA recombination</keyword>
<comment type="similarity">
    <text evidence="7">Belongs to the RecR family.</text>
</comment>
<evidence type="ECO:0000259" key="8">
    <source>
        <dbReference type="PROSITE" id="PS50880"/>
    </source>
</evidence>